<keyword evidence="13" id="KW-1185">Reference proteome</keyword>
<evidence type="ECO:0000256" key="2">
    <source>
        <dbReference type="ARBA" id="ARBA00022692"/>
    </source>
</evidence>
<dbReference type="PROSITE" id="PS50268">
    <property type="entry name" value="CADHERIN_2"/>
    <property type="match status" value="3"/>
</dbReference>
<dbReference type="InterPro" id="IPR020894">
    <property type="entry name" value="Cadherin_CS"/>
</dbReference>
<evidence type="ECO:0000256" key="8">
    <source>
        <dbReference type="ARBA" id="ARBA00023136"/>
    </source>
</evidence>
<feature type="domain" description="Cadherin" evidence="11">
    <location>
        <begin position="122"/>
        <end position="225"/>
    </location>
</feature>
<evidence type="ECO:0000256" key="1">
    <source>
        <dbReference type="ARBA" id="ARBA00004370"/>
    </source>
</evidence>
<dbReference type="InterPro" id="IPR002126">
    <property type="entry name" value="Cadherin-like_dom"/>
</dbReference>
<evidence type="ECO:0000256" key="3">
    <source>
        <dbReference type="ARBA" id="ARBA00022729"/>
    </source>
</evidence>
<dbReference type="PRINTS" id="PR00205">
    <property type="entry name" value="CADHERIN"/>
</dbReference>
<feature type="domain" description="Cadherin" evidence="11">
    <location>
        <begin position="38"/>
        <end position="121"/>
    </location>
</feature>
<dbReference type="Proteomes" id="UP000018467">
    <property type="component" value="Unassembled WGS sequence"/>
</dbReference>
<proteinExistence type="predicted"/>
<evidence type="ECO:0000313" key="13">
    <source>
        <dbReference type="Proteomes" id="UP000018467"/>
    </source>
</evidence>
<dbReference type="GO" id="GO:0005886">
    <property type="term" value="C:plasma membrane"/>
    <property type="evidence" value="ECO:0007669"/>
    <property type="project" value="InterPro"/>
</dbReference>
<dbReference type="Gene3D" id="2.60.40.60">
    <property type="entry name" value="Cadherins"/>
    <property type="match status" value="4"/>
</dbReference>
<keyword evidence="7" id="KW-1133">Transmembrane helix</keyword>
<dbReference type="FunFam" id="2.60.40.60:FF:000060">
    <property type="entry name" value="Putative cadherin-23"/>
    <property type="match status" value="1"/>
</dbReference>
<dbReference type="GO" id="GO:0005911">
    <property type="term" value="C:cell-cell junction"/>
    <property type="evidence" value="ECO:0007669"/>
    <property type="project" value="TreeGrafter"/>
</dbReference>
<dbReference type="InParanoid" id="A0A3B1IPI3"/>
<dbReference type="Pfam" id="PF00028">
    <property type="entry name" value="Cadherin"/>
    <property type="match status" value="2"/>
</dbReference>
<reference evidence="12" key="4">
    <citation type="submission" date="2025-09" db="UniProtKB">
        <authorList>
            <consortium name="Ensembl"/>
        </authorList>
    </citation>
    <scope>IDENTIFICATION</scope>
</reference>
<dbReference type="PANTHER" id="PTHR24025:SF23">
    <property type="entry name" value="NEURAL-CADHERIN"/>
    <property type="match status" value="1"/>
</dbReference>
<keyword evidence="3 10" id="KW-0732">Signal</keyword>
<dbReference type="SMART" id="SM00112">
    <property type="entry name" value="CA"/>
    <property type="match status" value="2"/>
</dbReference>
<keyword evidence="5 9" id="KW-0106">Calcium</keyword>
<reference evidence="13" key="1">
    <citation type="submission" date="2013-03" db="EMBL/GenBank/DDBJ databases">
        <authorList>
            <person name="Jeffery W."/>
            <person name="Warren W."/>
            <person name="Wilson R.K."/>
        </authorList>
    </citation>
    <scope>NUCLEOTIDE SEQUENCE</scope>
    <source>
        <strain evidence="13">female</strain>
    </source>
</reference>
<dbReference type="SUPFAM" id="SSF49313">
    <property type="entry name" value="Cadherin-like"/>
    <property type="match status" value="3"/>
</dbReference>
<feature type="domain" description="Cadherin" evidence="11">
    <location>
        <begin position="226"/>
        <end position="331"/>
    </location>
</feature>
<reference evidence="12" key="3">
    <citation type="submission" date="2025-08" db="UniProtKB">
        <authorList>
            <consortium name="Ensembl"/>
        </authorList>
    </citation>
    <scope>IDENTIFICATION</scope>
</reference>
<keyword evidence="4" id="KW-0677">Repeat</keyword>
<feature type="chain" id="PRO_5017406032" evidence="10">
    <location>
        <begin position="27"/>
        <end position="396"/>
    </location>
</feature>
<dbReference type="InterPro" id="IPR050971">
    <property type="entry name" value="Cadherin-domain_protein"/>
</dbReference>
<evidence type="ECO:0000256" key="9">
    <source>
        <dbReference type="PROSITE-ProRule" id="PRU00043"/>
    </source>
</evidence>
<protein>
    <submittedName>
        <fullName evidence="12">Cadherin-related 23</fullName>
    </submittedName>
</protein>
<dbReference type="GO" id="GO:0007156">
    <property type="term" value="P:homophilic cell adhesion via plasma membrane adhesion molecules"/>
    <property type="evidence" value="ECO:0007669"/>
    <property type="project" value="InterPro"/>
</dbReference>
<dbReference type="PROSITE" id="PS00232">
    <property type="entry name" value="CADHERIN_1"/>
    <property type="match status" value="2"/>
</dbReference>
<reference evidence="13" key="2">
    <citation type="journal article" date="2014" name="Nat. Commun.">
        <title>The cavefish genome reveals candidate genes for eye loss.</title>
        <authorList>
            <person name="McGaugh S.E."/>
            <person name="Gross J.B."/>
            <person name="Aken B."/>
            <person name="Blin M."/>
            <person name="Borowsky R."/>
            <person name="Chalopin D."/>
            <person name="Hinaux H."/>
            <person name="Jeffery W.R."/>
            <person name="Keene A."/>
            <person name="Ma L."/>
            <person name="Minx P."/>
            <person name="Murphy D."/>
            <person name="O'Quin K.E."/>
            <person name="Retaux S."/>
            <person name="Rohner N."/>
            <person name="Searle S.M."/>
            <person name="Stahl B.A."/>
            <person name="Tabin C."/>
            <person name="Volff J.N."/>
            <person name="Yoshizawa M."/>
            <person name="Warren W.C."/>
        </authorList>
    </citation>
    <scope>NUCLEOTIDE SEQUENCE [LARGE SCALE GENOMIC DNA]</scope>
    <source>
        <strain evidence="13">female</strain>
    </source>
</reference>
<evidence type="ECO:0000256" key="6">
    <source>
        <dbReference type="ARBA" id="ARBA00022889"/>
    </source>
</evidence>
<evidence type="ECO:0000256" key="7">
    <source>
        <dbReference type="ARBA" id="ARBA00022989"/>
    </source>
</evidence>
<keyword evidence="6" id="KW-0130">Cell adhesion</keyword>
<dbReference type="Bgee" id="ENSAMXG00000037350">
    <property type="expression patterns" value="Expressed in testis and 4 other cell types or tissues"/>
</dbReference>
<dbReference type="AlphaFoldDB" id="A0A3B1IPI3"/>
<comment type="subcellular location">
    <subcellularLocation>
        <location evidence="1">Membrane</location>
    </subcellularLocation>
</comment>
<evidence type="ECO:0000256" key="5">
    <source>
        <dbReference type="ARBA" id="ARBA00022837"/>
    </source>
</evidence>
<evidence type="ECO:0000256" key="4">
    <source>
        <dbReference type="ARBA" id="ARBA00022737"/>
    </source>
</evidence>
<dbReference type="STRING" id="7994.ENSAMXP00000031878"/>
<sequence length="396" mass="43809">LQYHVGVPFSVWEALLLCSGSVLCWSQSLPLTALSTVGSSVTQLQAVDPDGEPLIFGVVGEEASRFFAVQENTGVVWLRQPLDRETKSEMQVVFSVSDSQGVVKDTVNIQIGDVNDNAPSFYNQPYTVNIPEDTPVGTSVFMVNATDPDQGTGGSVLFSFQPPSQFFSIDGARGIVTVTRRLDYETTTAYQLTVNATDQDKLRPLSRLANLAITITDIQDMDPIFINLPYSTNVEEEAPLGYEVRKIRAMDQDLGRPRGIGYSFVSALKMLCSIHQTSSPPLYKYGFRLETSFFYIFNGTELLDDRSPSSATVLTTFTILLIDKNDNAPKFNSSEYRVRITELAQVGFALPLSIQVEDKDEVRHTCTHIFTPPHSSVSVRSLQQSRTRSTLNSTTI</sequence>
<dbReference type="InterPro" id="IPR015919">
    <property type="entry name" value="Cadherin-like_sf"/>
</dbReference>
<evidence type="ECO:0000259" key="11">
    <source>
        <dbReference type="PROSITE" id="PS50268"/>
    </source>
</evidence>
<keyword evidence="2" id="KW-0812">Transmembrane</keyword>
<evidence type="ECO:0000313" key="12">
    <source>
        <dbReference type="Ensembl" id="ENSAMXP00000031878.1"/>
    </source>
</evidence>
<dbReference type="CDD" id="cd11304">
    <property type="entry name" value="Cadherin_repeat"/>
    <property type="match status" value="3"/>
</dbReference>
<dbReference type="Ensembl" id="ENSAMXT00000030901.1">
    <property type="protein sequence ID" value="ENSAMXP00000031878.1"/>
    <property type="gene ID" value="ENSAMXG00000037350.1"/>
</dbReference>
<dbReference type="GO" id="GO:0009653">
    <property type="term" value="P:anatomical structure morphogenesis"/>
    <property type="evidence" value="ECO:0007669"/>
    <property type="project" value="UniProtKB-ARBA"/>
</dbReference>
<accession>A0A3B1IPI3</accession>
<keyword evidence="8" id="KW-0472">Membrane</keyword>
<name>A0A3B1IPI3_ASTMX</name>
<organism evidence="12 13">
    <name type="scientific">Astyanax mexicanus</name>
    <name type="common">Blind cave fish</name>
    <name type="synonym">Astyanax fasciatus mexicanus</name>
    <dbReference type="NCBI Taxonomy" id="7994"/>
    <lineage>
        <taxon>Eukaryota</taxon>
        <taxon>Metazoa</taxon>
        <taxon>Chordata</taxon>
        <taxon>Craniata</taxon>
        <taxon>Vertebrata</taxon>
        <taxon>Euteleostomi</taxon>
        <taxon>Actinopterygii</taxon>
        <taxon>Neopterygii</taxon>
        <taxon>Teleostei</taxon>
        <taxon>Ostariophysi</taxon>
        <taxon>Characiformes</taxon>
        <taxon>Characoidei</taxon>
        <taxon>Acestrorhamphidae</taxon>
        <taxon>Acestrorhamphinae</taxon>
        <taxon>Astyanax</taxon>
    </lineage>
</organism>
<dbReference type="GO" id="GO:0005509">
    <property type="term" value="F:calcium ion binding"/>
    <property type="evidence" value="ECO:0007669"/>
    <property type="project" value="UniProtKB-UniRule"/>
</dbReference>
<dbReference type="PANTHER" id="PTHR24025">
    <property type="entry name" value="DESMOGLEIN FAMILY MEMBER"/>
    <property type="match status" value="1"/>
</dbReference>
<evidence type="ECO:0000256" key="10">
    <source>
        <dbReference type="SAM" id="SignalP"/>
    </source>
</evidence>
<dbReference type="GeneTree" id="ENSGT00940000155509"/>
<feature type="signal peptide" evidence="10">
    <location>
        <begin position="1"/>
        <end position="26"/>
    </location>
</feature>